<organism evidence="2 3">
    <name type="scientific">Streptomyces graminofaciens</name>
    <dbReference type="NCBI Taxonomy" id="68212"/>
    <lineage>
        <taxon>Bacteria</taxon>
        <taxon>Bacillati</taxon>
        <taxon>Actinomycetota</taxon>
        <taxon>Actinomycetes</taxon>
        <taxon>Kitasatosporales</taxon>
        <taxon>Streptomycetaceae</taxon>
        <taxon>Streptomyces</taxon>
    </lineage>
</organism>
<dbReference type="PANTHER" id="PTHR35908">
    <property type="entry name" value="HYPOTHETICAL FUSION PROTEIN"/>
    <property type="match status" value="1"/>
</dbReference>
<dbReference type="PANTHER" id="PTHR35908:SF1">
    <property type="entry name" value="CONSERVED PROTEIN"/>
    <property type="match status" value="1"/>
</dbReference>
<dbReference type="EMBL" id="AP018448">
    <property type="protein sequence ID" value="BBC38844.1"/>
    <property type="molecule type" value="Genomic_DNA"/>
</dbReference>
<dbReference type="InterPro" id="IPR037523">
    <property type="entry name" value="VOC_core"/>
</dbReference>
<dbReference type="Proteomes" id="UP001321542">
    <property type="component" value="Chromosome"/>
</dbReference>
<gene>
    <name evidence="2" type="ORF">SGFS_101380</name>
</gene>
<keyword evidence="3" id="KW-1185">Reference proteome</keyword>
<dbReference type="Pfam" id="PF18029">
    <property type="entry name" value="Glyoxalase_6"/>
    <property type="match status" value="1"/>
</dbReference>
<protein>
    <recommendedName>
        <fullName evidence="1">VOC domain-containing protein</fullName>
    </recommendedName>
</protein>
<name>A0ABM7FPY4_9ACTN</name>
<evidence type="ECO:0000313" key="2">
    <source>
        <dbReference type="EMBL" id="BBC38844.1"/>
    </source>
</evidence>
<accession>A0ABM7FPY4</accession>
<reference evidence="2 3" key="1">
    <citation type="journal article" date="2010" name="ChemBioChem">
        <title>Cloning and characterization of the biosynthetic gene cluster of 16-membered macrolide antibiotic FD-891: involvement of a dual functional cytochrome P450 monooxygenase catalyzing epoxidation and hydroxylation.</title>
        <authorList>
            <person name="Kudo F."/>
            <person name="Motegi A."/>
            <person name="Mizoue K."/>
            <person name="Eguchi T."/>
        </authorList>
    </citation>
    <scope>NUCLEOTIDE SEQUENCE [LARGE SCALE GENOMIC DNA]</scope>
    <source>
        <strain evidence="2 3">A-8890</strain>
    </source>
</reference>
<dbReference type="Gene3D" id="3.10.180.10">
    <property type="entry name" value="2,3-Dihydroxybiphenyl 1,2-Dioxygenase, domain 1"/>
    <property type="match status" value="1"/>
</dbReference>
<dbReference type="InterPro" id="IPR029068">
    <property type="entry name" value="Glyas_Bleomycin-R_OHBP_Dase"/>
</dbReference>
<dbReference type="SUPFAM" id="SSF54593">
    <property type="entry name" value="Glyoxalase/Bleomycin resistance protein/Dihydroxybiphenyl dioxygenase"/>
    <property type="match status" value="1"/>
</dbReference>
<feature type="domain" description="VOC" evidence="1">
    <location>
        <begin position="5"/>
        <end position="122"/>
    </location>
</feature>
<sequence>MALVEAGVVVLDCVEPTQLATFYKELLDAEETEATVDRVEIRGAGGTRMAFSRDALATPPSWPRPEESFHTHLDFYVEDLDGAERRVVALGGRPIEMRDPGGGLGERSYADPAGHTFTLRRVIPAAPEPC</sequence>
<evidence type="ECO:0000313" key="3">
    <source>
        <dbReference type="Proteomes" id="UP001321542"/>
    </source>
</evidence>
<proteinExistence type="predicted"/>
<dbReference type="RefSeq" id="WP_286259390.1">
    <property type="nucleotide sequence ID" value="NZ_AP018448.1"/>
</dbReference>
<dbReference type="InterPro" id="IPR041581">
    <property type="entry name" value="Glyoxalase_6"/>
</dbReference>
<reference evidence="2 3" key="2">
    <citation type="journal article" date="2023" name="ChemBioChem">
        <title>Acyltransferase Domain Exchange between Two Independent Type I Polyketide Synthases in the Same Producer Strain of Macrolide Antibiotics.</title>
        <authorList>
            <person name="Kudo F."/>
            <person name="Kishikawa K."/>
            <person name="Tsuboi K."/>
            <person name="Kido T."/>
            <person name="Usui T."/>
            <person name="Hashimoto J."/>
            <person name="Shin-Ya K."/>
            <person name="Miyanaga A."/>
            <person name="Eguchi T."/>
        </authorList>
    </citation>
    <scope>NUCLEOTIDE SEQUENCE [LARGE SCALE GENOMIC DNA]</scope>
    <source>
        <strain evidence="2 3">A-8890</strain>
    </source>
</reference>
<dbReference type="PROSITE" id="PS51819">
    <property type="entry name" value="VOC"/>
    <property type="match status" value="1"/>
</dbReference>
<evidence type="ECO:0000259" key="1">
    <source>
        <dbReference type="PROSITE" id="PS51819"/>
    </source>
</evidence>